<dbReference type="Pfam" id="PF24883">
    <property type="entry name" value="NPHP3_N"/>
    <property type="match status" value="1"/>
</dbReference>
<gene>
    <name evidence="5" type="ORF">EJ04DRAFT_360290</name>
</gene>
<dbReference type="Gene3D" id="3.40.50.300">
    <property type="entry name" value="P-loop containing nucleotide triphosphate hydrolases"/>
    <property type="match status" value="1"/>
</dbReference>
<evidence type="ECO:0000256" key="2">
    <source>
        <dbReference type="SAM" id="MobiDB-lite"/>
    </source>
</evidence>
<feature type="compositionally biased region" description="Basic and acidic residues" evidence="2">
    <location>
        <begin position="1254"/>
        <end position="1264"/>
    </location>
</feature>
<evidence type="ECO:0000256" key="1">
    <source>
        <dbReference type="ARBA" id="ARBA00022737"/>
    </source>
</evidence>
<comment type="caution">
    <text evidence="5">The sequence shown here is derived from an EMBL/GenBank/DDBJ whole genome shotgun (WGS) entry which is preliminary data.</text>
</comment>
<feature type="domain" description="DUF7708" evidence="3">
    <location>
        <begin position="85"/>
        <end position="220"/>
    </location>
</feature>
<feature type="domain" description="Nephrocystin 3-like N-terminal" evidence="4">
    <location>
        <begin position="305"/>
        <end position="473"/>
    </location>
</feature>
<dbReference type="EMBL" id="ML996186">
    <property type="protein sequence ID" value="KAF2731969.1"/>
    <property type="molecule type" value="Genomic_DNA"/>
</dbReference>
<sequence>MATRTATDDSNATTVRVLDSPFARALEEYIQSRPKKSKTPGFLHDLQKRKDAGEALDQNAVKLEIMQLEKDATDRRSAQIVRKTLNPVIRCISDYASIIEVLVQADPMPSALIWGTLKAVVQASSRFLELYDKIKDQLTTLNDHINVLIMYDDLFGHSSTMQELLQASYVHIIRFWHRVEKECRRHVANRLAQAVFSFSTSKIDGIVSDIEKVSDKITLLVPAVQERIQKGEREDAAEERRLAGIAREEQTALFQMTANELKLRNEERKRMRKQEVGKWLLSGASHINESNHRHQEHNLSLRSSGTCAWLIKNEKFLDWLDASNDLTTLWMKAAPGTGKSVLTSFAIEQARKRVSATSAVCFQYYTFDEEFTCLQVLRSLTEQLANRLWEQTENMPEEIHDITMKSTTSSNGDDVRAMLRMLIGRMSETYIFLDGLDEECDNGQRWGHLRQLVDFLLDIIKKDDLKVKLWCSSQPRACIENRLQNFTTIEITQELNTRDIKSYLDAKIPELGNLELDAGYRNVMLEDLSVKADGCFLWASLMLHSIANATSLRAIHEHIRVGLPSDYENYYLDKMRNIDPSNKGVVSVLLSCILHSKRPLRLDELCEATATVATESGKDVDRSAKLFRSRVVALCQPLVNVQEIQMEHGTISTCTLAHATVRDFLIKHANVLCNDESSKNAISASTMADVCLTYLMQPRYNVLLRREGIDFKDKRDESIMEHHLLVYVAKYWDKHLDSVDYSPELLDRVMRFLKSRQYFTSLQVQSLLVGGQFAFWYSANQLWLGPHIKRVFPIWLQTHCEEDVEHAYRLFVSDWGSYLDAFASVNGSNAGEIDRCFFEALGRESFLSKGTSRYKSFVLKPSDKDADQELPARFFDAMNTKGTELLVLSLKELYKDISELEVTCTSWDMSNVTPRVSRIQVLKTSNETIWTLYDYPACQKTVGRPPPVAVTLDLEILRIGSQIFSKDHKGDYQIIAGIDTRETFIDELVSRDTNVAITSRRNMTYNDLFRAENKVPDQRVDDHGEALARQMHLIEAASKLEVSTASTASKTVSGESNESDAESDTASSQTSLSDEDDLDDDYLKDLPLVLESLNSLANRSLRRSESALAKKMEEDEEFFKSDTESEGNSAEEDWSEGSSEMENDELEDEDQWNDWGNERLTFEELEADAAERSGDESKSSGDESKSAIDVLLGFFKGLEADKAERPEDDSKSGSAVGSEEPKYDDDDLENAEDELRLSDEEELDVEDSFELGSEDEKSSDDARSVESNYSQSNYSDYSNSDAEESEGEQAHQLDTLVFGKNDKMEGARKTTIQVYDLAKNNKVRRPVFHFTRFIKGGLFNSPPAFHPTKTLLIWPLGDSEILFADYKRNTYFTRFLCCSRYKSCHVFIKTHFSISGDHVHFAALEAGERDAKAGGGLFLNLQISTHRFAAEKTARTPPRLIFKTTVSLGSRESLHVSNLPYTFYWAEKEVFVTTRGPTLDVIRIPLFKDPENKNSKVCYIQSKIFLPRTTEQRTVHFCPPSSSSSPAEGSVRSEAFQSTPQTTPNPAIVFPSSKQPQSKKPKIKVDKETHATVIIGSHSSIPSQGLIVPRYQVSPPIGVFLHERHDLGGWACKPVSEEERGLRKRGEGGRLQGRFERFDQKEDCDIVPFLY</sequence>
<evidence type="ECO:0000259" key="4">
    <source>
        <dbReference type="Pfam" id="PF24883"/>
    </source>
</evidence>
<dbReference type="PANTHER" id="PTHR10039:SF14">
    <property type="entry name" value="NACHT DOMAIN-CONTAINING PROTEIN"/>
    <property type="match status" value="1"/>
</dbReference>
<feature type="compositionally biased region" description="Basic and acidic residues" evidence="2">
    <location>
        <begin position="1199"/>
        <end position="1211"/>
    </location>
</feature>
<name>A0A9P4UZ21_9PLEO</name>
<feature type="compositionally biased region" description="Polar residues" evidence="2">
    <location>
        <begin position="1535"/>
        <end position="1545"/>
    </location>
</feature>
<feature type="compositionally biased region" description="Acidic residues" evidence="2">
    <location>
        <begin position="1129"/>
        <end position="1152"/>
    </location>
</feature>
<reference evidence="5" key="1">
    <citation type="journal article" date="2020" name="Stud. Mycol.">
        <title>101 Dothideomycetes genomes: a test case for predicting lifestyles and emergence of pathogens.</title>
        <authorList>
            <person name="Haridas S."/>
            <person name="Albert R."/>
            <person name="Binder M."/>
            <person name="Bloem J."/>
            <person name="Labutti K."/>
            <person name="Salamov A."/>
            <person name="Andreopoulos B."/>
            <person name="Baker S."/>
            <person name="Barry K."/>
            <person name="Bills G."/>
            <person name="Bluhm B."/>
            <person name="Cannon C."/>
            <person name="Castanera R."/>
            <person name="Culley D."/>
            <person name="Daum C."/>
            <person name="Ezra D."/>
            <person name="Gonzalez J."/>
            <person name="Henrissat B."/>
            <person name="Kuo A."/>
            <person name="Liang C."/>
            <person name="Lipzen A."/>
            <person name="Lutzoni F."/>
            <person name="Magnuson J."/>
            <person name="Mondo S."/>
            <person name="Nolan M."/>
            <person name="Ohm R."/>
            <person name="Pangilinan J."/>
            <person name="Park H.-J."/>
            <person name="Ramirez L."/>
            <person name="Alfaro M."/>
            <person name="Sun H."/>
            <person name="Tritt A."/>
            <person name="Yoshinaga Y."/>
            <person name="Zwiers L.-H."/>
            <person name="Turgeon B."/>
            <person name="Goodwin S."/>
            <person name="Spatafora J."/>
            <person name="Crous P."/>
            <person name="Grigoriev I."/>
        </authorList>
    </citation>
    <scope>NUCLEOTIDE SEQUENCE</scope>
    <source>
        <strain evidence="5">CBS 125425</strain>
    </source>
</reference>
<dbReference type="Proteomes" id="UP000799444">
    <property type="component" value="Unassembled WGS sequence"/>
</dbReference>
<evidence type="ECO:0000313" key="6">
    <source>
        <dbReference type="Proteomes" id="UP000799444"/>
    </source>
</evidence>
<feature type="region of interest" description="Disordered" evidence="2">
    <location>
        <begin position="1199"/>
        <end position="1290"/>
    </location>
</feature>
<proteinExistence type="predicted"/>
<keyword evidence="6" id="KW-1185">Reference proteome</keyword>
<dbReference type="InterPro" id="IPR056125">
    <property type="entry name" value="DUF7708"/>
</dbReference>
<dbReference type="PANTHER" id="PTHR10039">
    <property type="entry name" value="AMELOGENIN"/>
    <property type="match status" value="1"/>
</dbReference>
<feature type="region of interest" description="Disordered" evidence="2">
    <location>
        <begin position="1516"/>
        <end position="1564"/>
    </location>
</feature>
<dbReference type="Pfam" id="PF24809">
    <property type="entry name" value="DUF7708"/>
    <property type="match status" value="1"/>
</dbReference>
<feature type="region of interest" description="Disordered" evidence="2">
    <location>
        <begin position="1108"/>
        <end position="1186"/>
    </location>
</feature>
<feature type="region of interest" description="Disordered" evidence="2">
    <location>
        <begin position="1044"/>
        <end position="1079"/>
    </location>
</feature>
<feature type="compositionally biased region" description="Acidic residues" evidence="2">
    <location>
        <begin position="1222"/>
        <end position="1232"/>
    </location>
</feature>
<feature type="compositionally biased region" description="Basic and acidic residues" evidence="2">
    <location>
        <begin position="1108"/>
        <end position="1123"/>
    </location>
</feature>
<feature type="compositionally biased region" description="Low complexity" evidence="2">
    <location>
        <begin position="1044"/>
        <end position="1053"/>
    </location>
</feature>
<dbReference type="OrthoDB" id="21416at2759"/>
<dbReference type="InterPro" id="IPR056884">
    <property type="entry name" value="NPHP3-like_N"/>
</dbReference>
<feature type="compositionally biased region" description="Acidic residues" evidence="2">
    <location>
        <begin position="1239"/>
        <end position="1253"/>
    </location>
</feature>
<protein>
    <recommendedName>
        <fullName evidence="7">NACHT domain-containing protein</fullName>
    </recommendedName>
</protein>
<keyword evidence="1" id="KW-0677">Repeat</keyword>
<accession>A0A9P4UZ21</accession>
<dbReference type="InterPro" id="IPR027417">
    <property type="entry name" value="P-loop_NTPase"/>
</dbReference>
<feature type="compositionally biased region" description="Low complexity" evidence="2">
    <location>
        <begin position="1267"/>
        <end position="1280"/>
    </location>
</feature>
<feature type="compositionally biased region" description="Basic and acidic residues" evidence="2">
    <location>
        <begin position="1169"/>
        <end position="1186"/>
    </location>
</feature>
<evidence type="ECO:0000259" key="3">
    <source>
        <dbReference type="Pfam" id="PF24809"/>
    </source>
</evidence>
<evidence type="ECO:0008006" key="7">
    <source>
        <dbReference type="Google" id="ProtNLM"/>
    </source>
</evidence>
<evidence type="ECO:0000313" key="5">
    <source>
        <dbReference type="EMBL" id="KAF2731969.1"/>
    </source>
</evidence>
<organism evidence="5 6">
    <name type="scientific">Polyplosphaeria fusca</name>
    <dbReference type="NCBI Taxonomy" id="682080"/>
    <lineage>
        <taxon>Eukaryota</taxon>
        <taxon>Fungi</taxon>
        <taxon>Dikarya</taxon>
        <taxon>Ascomycota</taxon>
        <taxon>Pezizomycotina</taxon>
        <taxon>Dothideomycetes</taxon>
        <taxon>Pleosporomycetidae</taxon>
        <taxon>Pleosporales</taxon>
        <taxon>Tetraplosphaeriaceae</taxon>
        <taxon>Polyplosphaeria</taxon>
    </lineage>
</organism>